<sequence length="279" mass="30656">MTPPDFPARWRLSAPSLLTETFSSRIWKARLDDGGVAIVKDLKPFDDVEDELRGAHYLSWRQGRGGVRLFDGDNNLMLLEFAGARHLRDVLDNDGDTAATEIAASVLGELTAPSDLPYPAGLQLLRIRFASLFAKAAADHRMGRTSLYVEAARTAERLLAVPRRLCPLHGDLHHDNIIEGPRGWLAIDPKGVLGDPAFDAANMLYNPLERDDLCLAPDRIAHMAEVFAKVLDQDPRHILDHAIAYGCLSAAWHEADGNAEDEARELAVASAICAVRARI</sequence>
<gene>
    <name evidence="1" type="ORF">JHL16_28215</name>
</gene>
<dbReference type="EMBL" id="JAENHL010000008">
    <property type="protein sequence ID" value="MBK1870281.1"/>
    <property type="molecule type" value="Genomic_DNA"/>
</dbReference>
<evidence type="ECO:0000313" key="2">
    <source>
        <dbReference type="Proteomes" id="UP000616151"/>
    </source>
</evidence>
<reference evidence="1" key="1">
    <citation type="submission" date="2021-01" db="EMBL/GenBank/DDBJ databases">
        <authorList>
            <person name="Sun Q."/>
        </authorList>
    </citation>
    <scope>NUCLEOTIDE SEQUENCE</scope>
    <source>
        <strain evidence="1">YIM B02566</strain>
    </source>
</reference>
<dbReference type="Proteomes" id="UP000616151">
    <property type="component" value="Unassembled WGS sequence"/>
</dbReference>
<proteinExistence type="predicted"/>
<comment type="caution">
    <text evidence="1">The sequence shown here is derived from an EMBL/GenBank/DDBJ whole genome shotgun (WGS) entry which is preliminary data.</text>
</comment>
<accession>A0ACC5RC61</accession>
<protein>
    <submittedName>
        <fullName evidence="1">Phosphotransferase</fullName>
    </submittedName>
</protein>
<organism evidence="1 2">
    <name type="scientific">Taklimakanibacter albus</name>
    <dbReference type="NCBI Taxonomy" id="2800327"/>
    <lineage>
        <taxon>Bacteria</taxon>
        <taxon>Pseudomonadati</taxon>
        <taxon>Pseudomonadota</taxon>
        <taxon>Alphaproteobacteria</taxon>
        <taxon>Hyphomicrobiales</taxon>
        <taxon>Aestuariivirgaceae</taxon>
        <taxon>Taklimakanibacter</taxon>
    </lineage>
</organism>
<evidence type="ECO:0000313" key="1">
    <source>
        <dbReference type="EMBL" id="MBK1870281.1"/>
    </source>
</evidence>
<keyword evidence="2" id="KW-1185">Reference proteome</keyword>
<name>A0ACC5RC61_9HYPH</name>